<feature type="domain" description="Polysaccharide pyruvyl transferase" evidence="1">
    <location>
        <begin position="48"/>
        <end position="200"/>
    </location>
</feature>
<sequence length="273" mass="31091">MLMNKIHVYWWALKAQGEIDNYGDILAPFLAEKLSGKKVVKVSHPMQRWYKWFIKHYVTVGSIICAASKNSIVWGSGIIKKNENVRAAKFVAVRGPRTRKRLLELGYQVPEVYGDPALLLPKFISNVAEKKYALGIIPHYVDYDAIVARFKDDTTIKVINLMTNDVVKTTQEILECKQIISSSLHGVIVSHAYEIPALWVKFSNKLAGDNVKFYDYFESLNITYSKEFYINPSESSIADFEKLLSENTSILLPSKDKLIQTQEALFASCPFKK</sequence>
<dbReference type="InterPro" id="IPR007345">
    <property type="entry name" value="Polysacch_pyruvyl_Trfase"/>
</dbReference>
<dbReference type="OrthoDB" id="9803627at2"/>
<name>A0A327YP03_9FLAO</name>
<accession>A0A327YP03</accession>
<dbReference type="EMBL" id="QLMI01000004">
    <property type="protein sequence ID" value="RAK22703.1"/>
    <property type="molecule type" value="Genomic_DNA"/>
</dbReference>
<dbReference type="Proteomes" id="UP000249620">
    <property type="component" value="Unassembled WGS sequence"/>
</dbReference>
<evidence type="ECO:0000259" key="1">
    <source>
        <dbReference type="Pfam" id="PF04230"/>
    </source>
</evidence>
<keyword evidence="3" id="KW-1185">Reference proteome</keyword>
<proteinExistence type="predicted"/>
<dbReference type="Pfam" id="PF04230">
    <property type="entry name" value="PS_pyruv_trans"/>
    <property type="match status" value="1"/>
</dbReference>
<evidence type="ECO:0000313" key="3">
    <source>
        <dbReference type="Proteomes" id="UP000249620"/>
    </source>
</evidence>
<comment type="caution">
    <text evidence="2">The sequence shown here is derived from an EMBL/GenBank/DDBJ whole genome shotgun (WGS) entry which is preliminary data.</text>
</comment>
<protein>
    <submittedName>
        <fullName evidence="2">Polysaccharide pyruvyl transferase</fullName>
    </submittedName>
</protein>
<organism evidence="2 3">
    <name type="scientific">Flavobacterium aquaticum</name>
    <dbReference type="NCBI Taxonomy" id="1236486"/>
    <lineage>
        <taxon>Bacteria</taxon>
        <taxon>Pseudomonadati</taxon>
        <taxon>Bacteroidota</taxon>
        <taxon>Flavobacteriia</taxon>
        <taxon>Flavobacteriales</taxon>
        <taxon>Flavobacteriaceae</taxon>
        <taxon>Flavobacterium</taxon>
    </lineage>
</organism>
<keyword evidence="2" id="KW-0808">Transferase</keyword>
<evidence type="ECO:0000313" key="2">
    <source>
        <dbReference type="EMBL" id="RAK22703.1"/>
    </source>
</evidence>
<dbReference type="GO" id="GO:0016740">
    <property type="term" value="F:transferase activity"/>
    <property type="evidence" value="ECO:0007669"/>
    <property type="project" value="UniProtKB-KW"/>
</dbReference>
<gene>
    <name evidence="2" type="ORF">B0I03_104229</name>
</gene>
<dbReference type="AlphaFoldDB" id="A0A327YP03"/>
<reference evidence="2 3" key="1">
    <citation type="submission" date="2018-06" db="EMBL/GenBank/DDBJ databases">
        <title>Genomic Encyclopedia of Type Strains, Phase III (KMG-III): the genomes of soil and plant-associated and newly described type strains.</title>
        <authorList>
            <person name="Whitman W."/>
        </authorList>
    </citation>
    <scope>NUCLEOTIDE SEQUENCE [LARGE SCALE GENOMIC DNA]</scope>
    <source>
        <strain evidence="2 3">CGMCC 1.12398</strain>
    </source>
</reference>